<reference evidence="2" key="1">
    <citation type="submission" date="2021-06" db="EMBL/GenBank/DDBJ databases">
        <authorList>
            <person name="Kallberg Y."/>
            <person name="Tangrot J."/>
            <person name="Rosling A."/>
        </authorList>
    </citation>
    <scope>NUCLEOTIDE SEQUENCE</scope>
    <source>
        <strain evidence="2">87-6 pot B 2015</strain>
    </source>
</reference>
<feature type="non-terminal residue" evidence="2">
    <location>
        <position position="41"/>
    </location>
</feature>
<keyword evidence="3" id="KW-1185">Reference proteome</keyword>
<dbReference type="EMBL" id="CAJVPP010001981">
    <property type="protein sequence ID" value="CAG8581509.1"/>
    <property type="molecule type" value="Genomic_DNA"/>
</dbReference>
<sequence>MSLDNIHKNTLEASRISNDNNETGNKKTITFTLDEEYLKKS</sequence>
<protein>
    <submittedName>
        <fullName evidence="2">14405_t:CDS:1</fullName>
    </submittedName>
</protein>
<evidence type="ECO:0000313" key="3">
    <source>
        <dbReference type="Proteomes" id="UP000789375"/>
    </source>
</evidence>
<name>A0A9N9G5C4_FUNMO</name>
<feature type="region of interest" description="Disordered" evidence="1">
    <location>
        <begin position="1"/>
        <end position="26"/>
    </location>
</feature>
<accession>A0A9N9G5C4</accession>
<dbReference type="Proteomes" id="UP000789375">
    <property type="component" value="Unassembled WGS sequence"/>
</dbReference>
<evidence type="ECO:0000313" key="2">
    <source>
        <dbReference type="EMBL" id="CAG8581509.1"/>
    </source>
</evidence>
<feature type="compositionally biased region" description="Basic and acidic residues" evidence="1">
    <location>
        <begin position="1"/>
        <end position="10"/>
    </location>
</feature>
<comment type="caution">
    <text evidence="2">The sequence shown here is derived from an EMBL/GenBank/DDBJ whole genome shotgun (WGS) entry which is preliminary data.</text>
</comment>
<dbReference type="AlphaFoldDB" id="A0A9N9G5C4"/>
<feature type="compositionally biased region" description="Polar residues" evidence="1">
    <location>
        <begin position="11"/>
        <end position="26"/>
    </location>
</feature>
<evidence type="ECO:0000256" key="1">
    <source>
        <dbReference type="SAM" id="MobiDB-lite"/>
    </source>
</evidence>
<proteinExistence type="predicted"/>
<gene>
    <name evidence="2" type="ORF">FMOSSE_LOCUS7971</name>
</gene>
<organism evidence="2 3">
    <name type="scientific">Funneliformis mosseae</name>
    <name type="common">Endomycorrhizal fungus</name>
    <name type="synonym">Glomus mosseae</name>
    <dbReference type="NCBI Taxonomy" id="27381"/>
    <lineage>
        <taxon>Eukaryota</taxon>
        <taxon>Fungi</taxon>
        <taxon>Fungi incertae sedis</taxon>
        <taxon>Mucoromycota</taxon>
        <taxon>Glomeromycotina</taxon>
        <taxon>Glomeromycetes</taxon>
        <taxon>Glomerales</taxon>
        <taxon>Glomeraceae</taxon>
        <taxon>Funneliformis</taxon>
    </lineage>
</organism>